<organism evidence="2">
    <name type="scientific">Vibrio tasmaniensis</name>
    <dbReference type="NCBI Taxonomy" id="212663"/>
    <lineage>
        <taxon>Bacteria</taxon>
        <taxon>Pseudomonadati</taxon>
        <taxon>Pseudomonadota</taxon>
        <taxon>Gammaproteobacteria</taxon>
        <taxon>Vibrionales</taxon>
        <taxon>Vibrionaceae</taxon>
        <taxon>Vibrio</taxon>
    </lineage>
</organism>
<sequence length="628" mass="70452">MTDITSRNPVGGVSPRPKSQTSFQDRLADKLATILGEPDTAHLKSLISKLPNILGRTEQESLDLYADSLRTLLEKQAAFTGTAAVETAAHWMKSLQNQAVNGQTSPQDLINGVNKTLTYQFRTWFEKQLSDKVDNSLPTDFINQFRLGSQSSQEQQIANLDADALKQATAKIKVFINALSQQMSSSKVRENAISFLRNAFRNLGSVDINELNNSDYLLTKESFKAAVLAQLTKSLNNAGLTLSGSDAQLLANKITWLPGMSKQELRGALNDLVNQVKGQYANAYGAGSVSKLQIVLDAAIAKLRSSSTDITLSSLFSNMAVSLINTQVDAFYSSLHEVQKFQTPQQQVDQIKQHTARDIRFQFEKMMLRKDVGIDFATRHKKMMSNLAALKARLSKITEDEKKITVGTDGQRKADVKAEHSLTSRDLLSVIDSTIGDRFDERVLFSLNERRVNRLEKRNEKKEELQELTTKLKIFGQVQTTISTKLSEIINSSTGDGHYYPDRQHFTYKHFGYETQQKFEKGKEFKYLEKHITPRVGSDGVKYFTHKQFLENAGVTVSRDVYYNNTDNKYLSNFSSSVSSKSKPINDSVQLKTTALSDISSQYNATVEAMNKFVQKYHNILQAILRAI</sequence>
<dbReference type="EMBL" id="KP795684">
    <property type="protein sequence ID" value="AKN40245.1"/>
    <property type="molecule type" value="Genomic_DNA"/>
</dbReference>
<accession>A0A0H3ZVE5</accession>
<dbReference type="Pfam" id="PF04792">
    <property type="entry name" value="LcrV"/>
    <property type="match status" value="1"/>
</dbReference>
<feature type="region of interest" description="Disordered" evidence="1">
    <location>
        <begin position="1"/>
        <end position="22"/>
    </location>
</feature>
<evidence type="ECO:0000256" key="1">
    <source>
        <dbReference type="SAM" id="MobiDB-lite"/>
    </source>
</evidence>
<dbReference type="AlphaFoldDB" id="A0A0H3ZVE5"/>
<dbReference type="SUPFAM" id="SSF103388">
    <property type="entry name" value="Virulence-associated V antigen"/>
    <property type="match status" value="1"/>
</dbReference>
<protein>
    <submittedName>
        <fullName evidence="2">Type III secretion cytoplasmic LcrG inhibitor (LcrV,secretion and targeting control protein, V antigen)</fullName>
    </submittedName>
</protein>
<name>A0A0H3ZVE5_9VIBR</name>
<dbReference type="GO" id="GO:0005576">
    <property type="term" value="C:extracellular region"/>
    <property type="evidence" value="ECO:0007669"/>
    <property type="project" value="InterPro"/>
</dbReference>
<evidence type="ECO:0000313" key="2">
    <source>
        <dbReference type="EMBL" id="AKN40245.1"/>
    </source>
</evidence>
<dbReference type="InterPro" id="IPR036139">
    <property type="entry name" value="Vir_assoc_V_ag_sf"/>
</dbReference>
<proteinExistence type="predicted"/>
<reference evidence="2" key="1">
    <citation type="journal article" date="2015" name="MBio">
        <title>Eco-Evolutionary Dynamics of Episomes among Ecologically Cohesive Bacterial Populations.</title>
        <authorList>
            <person name="Xue H."/>
            <person name="Cordero O.X."/>
            <person name="Camas F.M."/>
            <person name="Trimble W."/>
            <person name="Meyer F."/>
            <person name="Guglielmini J."/>
            <person name="Rocha E.P."/>
            <person name="Polz M.F."/>
        </authorList>
    </citation>
    <scope>NUCLEOTIDE SEQUENCE</scope>
    <source>
        <strain evidence="2">FF_267</strain>
    </source>
</reference>
<dbReference type="PRINTS" id="PR01592">
    <property type="entry name" value="LCRVANTIGEN"/>
</dbReference>
<dbReference type="InterPro" id="IPR005413">
    <property type="entry name" value="LowCa_resp_V_Ag"/>
</dbReference>